<dbReference type="KEGG" id="bha:BH1499"/>
<keyword evidence="3" id="KW-1185">Reference proteome</keyword>
<dbReference type="EMBL" id="BA000004">
    <property type="protein sequence ID" value="BAB05218.1"/>
    <property type="molecule type" value="Genomic_DNA"/>
</dbReference>
<feature type="transmembrane region" description="Helical" evidence="1">
    <location>
        <begin position="57"/>
        <end position="75"/>
    </location>
</feature>
<dbReference type="AlphaFoldDB" id="Q9KCS0"/>
<reference evidence="2 3" key="1">
    <citation type="journal article" date="2000" name="Nucleic Acids Res.">
        <title>Complete genome sequence of the alkaliphilic bacterium Bacillus halodurans and genomic sequence comparison with Bacillus subtilis.</title>
        <authorList>
            <person name="Takami H."/>
            <person name="Nakasone K."/>
            <person name="Takaki Y."/>
            <person name="Maeno G."/>
            <person name="Sasaki R."/>
            <person name="Masui N."/>
            <person name="Fuji F."/>
            <person name="Hirama C."/>
            <person name="Nakamura Y."/>
            <person name="Ogasawara N."/>
            <person name="Kuhara S."/>
            <person name="Horikoshi K."/>
        </authorList>
    </citation>
    <scope>NUCLEOTIDE SEQUENCE [LARGE SCALE GENOMIC DNA]</scope>
    <source>
        <strain evidence="3">ATCC BAA-125 / DSM 18197 / FERM 7344 / JCM 9153 / C-125</strain>
    </source>
</reference>
<organism evidence="2 3">
    <name type="scientific">Halalkalibacterium halodurans (strain ATCC BAA-125 / DSM 18197 / FERM 7344 / JCM 9153 / C-125)</name>
    <name type="common">Bacillus halodurans</name>
    <dbReference type="NCBI Taxonomy" id="272558"/>
    <lineage>
        <taxon>Bacteria</taxon>
        <taxon>Bacillati</taxon>
        <taxon>Bacillota</taxon>
        <taxon>Bacilli</taxon>
        <taxon>Bacillales</taxon>
        <taxon>Bacillaceae</taxon>
        <taxon>Halalkalibacterium (ex Joshi et al. 2022)</taxon>
    </lineage>
</organism>
<keyword evidence="1" id="KW-0472">Membrane</keyword>
<evidence type="ECO:0000256" key="1">
    <source>
        <dbReference type="SAM" id="Phobius"/>
    </source>
</evidence>
<sequence length="252" mass="28690">MNASKNLAARQVFYLEPIRSTCYNERKKWYRCENDEIIGWVRFCFEEMNMKTKLRGIILLISLCLICVGCSTSMASDQMTVKRLEPKTDLEERLLSAIESPLLFEIDHLPVEKTVEFGIEFYENGEMVGDAEAIGLLTDGTEEEVIDSLQLLFQLNESGEEHYSSKVVAFDEVGGTYTGYGGNTNISLDGSWLSGYIVEEKVQLEKGNKQYLGYIAQNDSDTISTLSIDEEVKLEDEVGRYDRILLYYVLIE</sequence>
<keyword evidence="1" id="KW-1133">Transmembrane helix</keyword>
<evidence type="ECO:0000313" key="3">
    <source>
        <dbReference type="Proteomes" id="UP000001258"/>
    </source>
</evidence>
<name>Q9KCS0_HALH5</name>
<accession>Q9KCS0</accession>
<dbReference type="PIR" id="C83837">
    <property type="entry name" value="C83837"/>
</dbReference>
<keyword evidence="1" id="KW-0812">Transmembrane</keyword>
<proteinExistence type="predicted"/>
<evidence type="ECO:0000313" key="2">
    <source>
        <dbReference type="EMBL" id="BAB05218.1"/>
    </source>
</evidence>
<dbReference type="Proteomes" id="UP000001258">
    <property type="component" value="Chromosome"/>
</dbReference>
<gene>
    <name evidence="2" type="ordered locus">BH1499</name>
</gene>
<dbReference type="STRING" id="272558.gene:10727397"/>
<dbReference type="HOGENOM" id="CLU_1101158_0_0_9"/>
<protein>
    <submittedName>
        <fullName evidence="2">BH1499 protein</fullName>
    </submittedName>
</protein>